<gene>
    <name evidence="2" type="ORF">D9613_005663</name>
</gene>
<dbReference type="EMBL" id="JAACJL010000030">
    <property type="protein sequence ID" value="KAF4617258.1"/>
    <property type="molecule type" value="Genomic_DNA"/>
</dbReference>
<dbReference type="AlphaFoldDB" id="A0A8H4QU69"/>
<evidence type="ECO:0000313" key="3">
    <source>
        <dbReference type="Proteomes" id="UP000521872"/>
    </source>
</evidence>
<sequence>MEFTVDHFVLTTGSGETETKVTMNRYRPSTRHRSKGDAGFILLFVHGTGFLKEIWEPTIEHLFICDEANQGATHVLEVWSHDCQNHGEPAALNDELFLRQPKILSIHHYAQAFITLYHSGLLGDIEQGKQKITLVEPVYLDKERVIVPAVGQKLGKQKNPWHPARCSGIHTETRLDRVNLCSNSIQKYLANISNFPNTALIAIFGWALPLGKHGSHILFTYAYYLKKGRTRKRKSENDDRSRPRSPRLARPSLAFLSSPARSDLFVSQPARPAFPSLARSSAPLCLLLVLTTPSPSPHLALLLSTCTRRLPRRDLFASTRSHRLPLPCHLLSDLHLLALALLLSLALLVPPLLCSPDPLPSPHPSLPPLLYLLDAAHASPPVRSSPVRLLPYSSHLVCHPPLLSSLPRPCPWWTLGLLRRHHRHHTVCDNGNDSDDGRPYERKARIAPARPIRPPLPPPIRVTPPIGIASAKESANANASAEYNPVAIAIQQPPLPPHHPASQRRQRTPGHLHSHHLLPLPRTKEPKQTRAKPAEAAEEGERGELRTGGRSPQVEGWVRRRQGERKGRRAATASIGIITLVVLNLPEDLRYKPEFMFPVAIIPGPNEPPLEQLNHYLRPIIEQINDGWSPGYHLSHTADSPEVGECVDLALILSINDLPAARKVSGNVGVRANIFCTTCDCRGRATVYRTDFDKWTTRNVSLMRQKAEEWRDAESIESRAKIEQDHGIRWSELWRLPYWDPTNMLVVDGMHCILEGLVHYHCRYVLCLDAAEAKVDVQPAAFAHPWTQYTNNTQPAYQGFDDKSKKHIISIHTLLEHPLDDNSRPSLNSRPLFDVLELRKKLFGKRKNALSFVAYDLGLLQGQKVLNNAGIYVRPTTKEHLISLLIEWRLKLPKAAANVRPKTCDMDTLLYVQHVIRETDTPSWVHSVPLNYGEAAAGIIKAGEWQILSTIHLPIALATLWGDEKFPHQPHFLQILDHSMALFEAVTIFMRNTMTASRATRYRTLIRQWVADLYDVHPHTSAHTKRTNLHVAFHIYDFLILFGPAMSWWTFPFECLIGVLQRINSNDMIGGMMEQTILKSYTKGANLRRWLRRPDCPEVVRQFKHLFDKAFSPHIRPDSEPRPVTGPIPVEVAHYRHNGVNYSRARTHMGNSLVLYYPTPQSTSLVVGSIQKITMSNQGVRVHVQRQAPLAPGQHDPFSRYPHFPAKTYSAEMEQMTRLDVVPFSSILTHVARYKFKDRAVIIDLSKV</sequence>
<dbReference type="PANTHER" id="PTHR46579:SF1">
    <property type="entry name" value="F5_8 TYPE C DOMAIN-CONTAINING PROTEIN"/>
    <property type="match status" value="1"/>
</dbReference>
<dbReference type="Pfam" id="PF02992">
    <property type="entry name" value="Transposase_21"/>
    <property type="match status" value="1"/>
</dbReference>
<dbReference type="Gene3D" id="3.40.50.1820">
    <property type="entry name" value="alpha/beta hydrolase"/>
    <property type="match status" value="1"/>
</dbReference>
<dbReference type="InterPro" id="IPR029058">
    <property type="entry name" value="AB_hydrolase_fold"/>
</dbReference>
<evidence type="ECO:0000256" key="1">
    <source>
        <dbReference type="SAM" id="MobiDB-lite"/>
    </source>
</evidence>
<reference evidence="2 3" key="1">
    <citation type="submission" date="2019-12" db="EMBL/GenBank/DDBJ databases">
        <authorList>
            <person name="Floudas D."/>
            <person name="Bentzer J."/>
            <person name="Ahren D."/>
            <person name="Johansson T."/>
            <person name="Persson P."/>
            <person name="Tunlid A."/>
        </authorList>
    </citation>
    <scope>NUCLEOTIDE SEQUENCE [LARGE SCALE GENOMIC DNA]</scope>
    <source>
        <strain evidence="2 3">CBS 102.39</strain>
    </source>
</reference>
<feature type="compositionally biased region" description="Basic residues" evidence="1">
    <location>
        <begin position="559"/>
        <end position="568"/>
    </location>
</feature>
<name>A0A8H4QU69_9AGAR</name>
<evidence type="ECO:0000313" key="2">
    <source>
        <dbReference type="EMBL" id="KAF4617258.1"/>
    </source>
</evidence>
<feature type="compositionally biased region" description="Basic residues" evidence="1">
    <location>
        <begin position="501"/>
        <end position="516"/>
    </location>
</feature>
<feature type="compositionally biased region" description="Basic and acidic residues" evidence="1">
    <location>
        <begin position="522"/>
        <end position="547"/>
    </location>
</feature>
<protein>
    <submittedName>
        <fullName evidence="2">Uncharacterized protein</fullName>
    </submittedName>
</protein>
<proteinExistence type="predicted"/>
<dbReference type="PANTHER" id="PTHR46579">
    <property type="entry name" value="F5/8 TYPE C DOMAIN-CONTAINING PROTEIN-RELATED"/>
    <property type="match status" value="1"/>
</dbReference>
<organism evidence="2 3">
    <name type="scientific">Agrocybe pediades</name>
    <dbReference type="NCBI Taxonomy" id="84607"/>
    <lineage>
        <taxon>Eukaryota</taxon>
        <taxon>Fungi</taxon>
        <taxon>Dikarya</taxon>
        <taxon>Basidiomycota</taxon>
        <taxon>Agaricomycotina</taxon>
        <taxon>Agaricomycetes</taxon>
        <taxon>Agaricomycetidae</taxon>
        <taxon>Agaricales</taxon>
        <taxon>Agaricineae</taxon>
        <taxon>Strophariaceae</taxon>
        <taxon>Agrocybe</taxon>
    </lineage>
</organism>
<dbReference type="Proteomes" id="UP000521872">
    <property type="component" value="Unassembled WGS sequence"/>
</dbReference>
<keyword evidence="3" id="KW-1185">Reference proteome</keyword>
<comment type="caution">
    <text evidence="2">The sequence shown here is derived from an EMBL/GenBank/DDBJ whole genome shotgun (WGS) entry which is preliminary data.</text>
</comment>
<accession>A0A8H4QU69</accession>
<feature type="region of interest" description="Disordered" evidence="1">
    <location>
        <begin position="491"/>
        <end position="568"/>
    </location>
</feature>
<dbReference type="InterPro" id="IPR004242">
    <property type="entry name" value="Transposase_21"/>
</dbReference>